<evidence type="ECO:0000313" key="4">
    <source>
        <dbReference type="Proteomes" id="UP000715965"/>
    </source>
</evidence>
<feature type="signal peptide" evidence="2">
    <location>
        <begin position="1"/>
        <end position="25"/>
    </location>
</feature>
<dbReference type="RefSeq" id="WP_193779399.1">
    <property type="nucleotide sequence ID" value="NZ_JADDOJ010000012.1"/>
</dbReference>
<organism evidence="3 4">
    <name type="scientific">Ramlibacter aquaticus</name>
    <dbReference type="NCBI Taxonomy" id="2780094"/>
    <lineage>
        <taxon>Bacteria</taxon>
        <taxon>Pseudomonadati</taxon>
        <taxon>Pseudomonadota</taxon>
        <taxon>Betaproteobacteria</taxon>
        <taxon>Burkholderiales</taxon>
        <taxon>Comamonadaceae</taxon>
        <taxon>Ramlibacter</taxon>
    </lineage>
</organism>
<keyword evidence="2" id="KW-0732">Signal</keyword>
<dbReference type="EMBL" id="JADDOJ010000012">
    <property type="protein sequence ID" value="MBE7939853.1"/>
    <property type="molecule type" value="Genomic_DNA"/>
</dbReference>
<evidence type="ECO:0000313" key="3">
    <source>
        <dbReference type="EMBL" id="MBE7939853.1"/>
    </source>
</evidence>
<name>A0ABR9SBX8_9BURK</name>
<keyword evidence="4" id="KW-1185">Reference proteome</keyword>
<proteinExistence type="predicted"/>
<feature type="coiled-coil region" evidence="1">
    <location>
        <begin position="44"/>
        <end position="71"/>
    </location>
</feature>
<gene>
    <name evidence="3" type="ORF">IM725_04605</name>
</gene>
<protein>
    <recommendedName>
        <fullName evidence="5">Lipoprotein</fullName>
    </recommendedName>
</protein>
<keyword evidence="1" id="KW-0175">Coiled coil</keyword>
<evidence type="ECO:0000256" key="1">
    <source>
        <dbReference type="SAM" id="Coils"/>
    </source>
</evidence>
<reference evidence="3 4" key="1">
    <citation type="submission" date="2020-10" db="EMBL/GenBank/DDBJ databases">
        <title>Draft genome of Ramlibacter aquaticus LMG 30558.</title>
        <authorList>
            <person name="Props R."/>
        </authorList>
    </citation>
    <scope>NUCLEOTIDE SEQUENCE [LARGE SCALE GENOMIC DNA]</scope>
    <source>
        <strain evidence="3 4">LMG 30558</strain>
    </source>
</reference>
<comment type="caution">
    <text evidence="3">The sequence shown here is derived from an EMBL/GenBank/DDBJ whole genome shotgun (WGS) entry which is preliminary data.</text>
</comment>
<dbReference type="Proteomes" id="UP000715965">
    <property type="component" value="Unassembled WGS sequence"/>
</dbReference>
<evidence type="ECO:0008006" key="5">
    <source>
        <dbReference type="Google" id="ProtNLM"/>
    </source>
</evidence>
<sequence>MQIRKLGTTALAVSILLQVTGCATASKDVATQYVPPIQYQSYSCEQLGAEANRLTQRVQQLGGRLDEAASNDKAIAGVGIILFWPALFALGGTKQQEAEYAA</sequence>
<evidence type="ECO:0000256" key="2">
    <source>
        <dbReference type="SAM" id="SignalP"/>
    </source>
</evidence>
<feature type="chain" id="PRO_5045322043" description="Lipoprotein" evidence="2">
    <location>
        <begin position="26"/>
        <end position="102"/>
    </location>
</feature>
<accession>A0ABR9SBX8</accession>